<feature type="compositionally biased region" description="Low complexity" evidence="1">
    <location>
        <begin position="191"/>
        <end position="201"/>
    </location>
</feature>
<reference evidence="3" key="1">
    <citation type="submission" date="2022-11" db="UniProtKB">
        <authorList>
            <consortium name="WormBaseParasite"/>
        </authorList>
    </citation>
    <scope>IDENTIFICATION</scope>
</reference>
<evidence type="ECO:0000313" key="3">
    <source>
        <dbReference type="WBParaSite" id="jg18360"/>
    </source>
</evidence>
<protein>
    <submittedName>
        <fullName evidence="3">Uncharacterized protein</fullName>
    </submittedName>
</protein>
<proteinExistence type="predicted"/>
<dbReference type="Proteomes" id="UP000887574">
    <property type="component" value="Unplaced"/>
</dbReference>
<evidence type="ECO:0000313" key="2">
    <source>
        <dbReference type="Proteomes" id="UP000887574"/>
    </source>
</evidence>
<dbReference type="WBParaSite" id="jg18360">
    <property type="protein sequence ID" value="jg18360"/>
    <property type="gene ID" value="jg18360"/>
</dbReference>
<name>A0A915DDR8_9BILA</name>
<keyword evidence="2" id="KW-1185">Reference proteome</keyword>
<organism evidence="2 3">
    <name type="scientific">Ditylenchus dipsaci</name>
    <dbReference type="NCBI Taxonomy" id="166011"/>
    <lineage>
        <taxon>Eukaryota</taxon>
        <taxon>Metazoa</taxon>
        <taxon>Ecdysozoa</taxon>
        <taxon>Nematoda</taxon>
        <taxon>Chromadorea</taxon>
        <taxon>Rhabditida</taxon>
        <taxon>Tylenchina</taxon>
        <taxon>Tylenchomorpha</taxon>
        <taxon>Sphaerularioidea</taxon>
        <taxon>Anguinidae</taxon>
        <taxon>Anguininae</taxon>
        <taxon>Ditylenchus</taxon>
    </lineage>
</organism>
<accession>A0A915DDR8</accession>
<evidence type="ECO:0000256" key="1">
    <source>
        <dbReference type="SAM" id="MobiDB-lite"/>
    </source>
</evidence>
<dbReference type="AlphaFoldDB" id="A0A915DDR8"/>
<feature type="region of interest" description="Disordered" evidence="1">
    <location>
        <begin position="191"/>
        <end position="210"/>
    </location>
</feature>
<feature type="region of interest" description="Disordered" evidence="1">
    <location>
        <begin position="233"/>
        <end position="253"/>
    </location>
</feature>
<sequence>MESSRYYPPPYSPYTYPDYGNNIQTQGNRGPMDMQDLIGDLSLSLMRSFTNILGGGNSNNQLNPIGNSIAPLNRQPYLPPYTPPDLYGFGNNGQSSASNYGYRPSARYGPASYGAPSLPYPPGKSQSEFGYGVNAGVYAGTYGGNSVVGPMGPYGSVNNNVGGSYGGLSPWSPNLGNNWNSQRPQPIVPINNGGNNAPANNSQVAGPGAQQQTLPPIQTGTGTVVQIPLTEGLSGTNVVNPGELPMPVTPQEV</sequence>